<dbReference type="Gene3D" id="3.40.50.720">
    <property type="entry name" value="NAD(P)-binding Rossmann-like Domain"/>
    <property type="match status" value="1"/>
</dbReference>
<dbReference type="GO" id="GO:0055129">
    <property type="term" value="P:L-proline biosynthetic process"/>
    <property type="evidence" value="ECO:0007669"/>
    <property type="project" value="TreeGrafter"/>
</dbReference>
<dbReference type="EC" id="1.5.1.2" evidence="6"/>
<dbReference type="NCBIfam" id="TIGR00112">
    <property type="entry name" value="proC"/>
    <property type="match status" value="1"/>
</dbReference>
<evidence type="ECO:0000256" key="2">
    <source>
        <dbReference type="ARBA" id="ARBA00022857"/>
    </source>
</evidence>
<dbReference type="SUPFAM" id="SSF48179">
    <property type="entry name" value="6-phosphogluconate dehydrogenase C-terminal domain-like"/>
    <property type="match status" value="1"/>
</dbReference>
<dbReference type="PANTHER" id="PTHR11645">
    <property type="entry name" value="PYRROLINE-5-CARBOXYLATE REDUCTASE"/>
    <property type="match status" value="1"/>
</dbReference>
<keyword evidence="2" id="KW-0521">NADP</keyword>
<feature type="domain" description="Pyrroline-5-carboxylate reductase catalytic N-terminal" evidence="4">
    <location>
        <begin position="43"/>
        <end position="136"/>
    </location>
</feature>
<dbReference type="InterPro" id="IPR029036">
    <property type="entry name" value="P5CR_dimer"/>
</dbReference>
<reference evidence="6" key="1">
    <citation type="submission" date="2018-06" db="EMBL/GenBank/DDBJ databases">
        <authorList>
            <person name="Zhirakovskaya E."/>
        </authorList>
    </citation>
    <scope>NUCLEOTIDE SEQUENCE</scope>
</reference>
<dbReference type="PROSITE" id="PS00521">
    <property type="entry name" value="P5CR"/>
    <property type="match status" value="1"/>
</dbReference>
<keyword evidence="3 6" id="KW-0560">Oxidoreductase</keyword>
<dbReference type="AlphaFoldDB" id="A0A3B0SW18"/>
<evidence type="ECO:0000259" key="5">
    <source>
        <dbReference type="Pfam" id="PF14748"/>
    </source>
</evidence>
<organism evidence="6">
    <name type="scientific">hydrothermal vent metagenome</name>
    <dbReference type="NCBI Taxonomy" id="652676"/>
    <lineage>
        <taxon>unclassified sequences</taxon>
        <taxon>metagenomes</taxon>
        <taxon>ecological metagenomes</taxon>
    </lineage>
</organism>
<accession>A0A3B0SW18</accession>
<dbReference type="HAMAP" id="MF_01925">
    <property type="entry name" value="P5C_reductase"/>
    <property type="match status" value="1"/>
</dbReference>
<feature type="non-terminal residue" evidence="6">
    <location>
        <position position="1"/>
    </location>
</feature>
<protein>
    <submittedName>
        <fullName evidence="6">Pyrroline-5-carboxylate reductase</fullName>
        <ecNumber evidence="6">1.5.1.2</ecNumber>
    </submittedName>
</protein>
<dbReference type="Pfam" id="PF14748">
    <property type="entry name" value="P5CR_dimer"/>
    <property type="match status" value="1"/>
</dbReference>
<dbReference type="InterPro" id="IPR000304">
    <property type="entry name" value="Pyrroline-COOH_reductase"/>
</dbReference>
<dbReference type="InterPro" id="IPR008927">
    <property type="entry name" value="6-PGluconate_DH-like_C_sf"/>
</dbReference>
<dbReference type="SUPFAM" id="SSF51735">
    <property type="entry name" value="NAD(P)-binding Rossmann-fold domains"/>
    <property type="match status" value="1"/>
</dbReference>
<dbReference type="Gene3D" id="1.10.3730.10">
    <property type="entry name" value="ProC C-terminal domain-like"/>
    <property type="match status" value="1"/>
</dbReference>
<dbReference type="InterPro" id="IPR053790">
    <property type="entry name" value="P5CR-like_CS"/>
</dbReference>
<feature type="domain" description="Pyrroline-5-carboxylate reductase dimerisation" evidence="5">
    <location>
        <begin position="198"/>
        <end position="302"/>
    </location>
</feature>
<dbReference type="InterPro" id="IPR036291">
    <property type="entry name" value="NAD(P)-bd_dom_sf"/>
</dbReference>
<evidence type="ECO:0000313" key="6">
    <source>
        <dbReference type="EMBL" id="VAW06522.1"/>
    </source>
</evidence>
<dbReference type="Pfam" id="PF03807">
    <property type="entry name" value="F420_oxidored"/>
    <property type="match status" value="1"/>
</dbReference>
<dbReference type="GO" id="GO:0004735">
    <property type="term" value="F:pyrroline-5-carboxylate reductase activity"/>
    <property type="evidence" value="ECO:0007669"/>
    <property type="project" value="UniProtKB-EC"/>
</dbReference>
<comment type="similarity">
    <text evidence="1">Belongs to the pyrroline-5-carboxylate reductase family.</text>
</comment>
<dbReference type="PIRSF" id="PIRSF000193">
    <property type="entry name" value="Pyrrol-5-carb_rd"/>
    <property type="match status" value="1"/>
</dbReference>
<dbReference type="InterPro" id="IPR028939">
    <property type="entry name" value="P5C_Rdtase_cat_N"/>
</dbReference>
<dbReference type="FunFam" id="1.10.3730.10:FF:000001">
    <property type="entry name" value="Pyrroline-5-carboxylate reductase"/>
    <property type="match status" value="1"/>
</dbReference>
<evidence type="ECO:0000259" key="4">
    <source>
        <dbReference type="Pfam" id="PF03807"/>
    </source>
</evidence>
<sequence length="314" mass="32834">RFLHVRLTPVLASNCAGPYAVGYPSHLCIEHGDAYHRGMKPSVVIIGAGSMGLILAEGLVRGGWRASDLQLVAHRGERATEVERLTGIPTSLDAGSAVQGRDVVVLAVKPKDIQAVCAAILPQLSTEQIVLSIAAGVPLSVYQSLLPDSPVIRSMPNTPAAVDEGMTAFCAPPGTSDQVLKRAEIVLEAMGQTIYLSEDLMDAVTAVSGSGPAYIFLLAEALTEAAIREGLPHHAAEKLVLQTIRGAGLLAQTSDKSAFRLRAEVTSPGGTTSAALHVLENSGFRTMIEDAVRAAAQRSRELGATAVALSTESE</sequence>
<name>A0A3B0SW18_9ZZZZ</name>
<gene>
    <name evidence="6" type="ORF">MNBD_ACTINO02-3296</name>
</gene>
<dbReference type="EMBL" id="UOEK01000356">
    <property type="protein sequence ID" value="VAW06522.1"/>
    <property type="molecule type" value="Genomic_DNA"/>
</dbReference>
<evidence type="ECO:0000256" key="1">
    <source>
        <dbReference type="ARBA" id="ARBA00005525"/>
    </source>
</evidence>
<dbReference type="PANTHER" id="PTHR11645:SF0">
    <property type="entry name" value="PYRROLINE-5-CARBOXYLATE REDUCTASE 3"/>
    <property type="match status" value="1"/>
</dbReference>
<evidence type="ECO:0000256" key="3">
    <source>
        <dbReference type="ARBA" id="ARBA00023002"/>
    </source>
</evidence>
<proteinExistence type="inferred from homology"/>